<name>A0ABW8BYJ2_9GAMM</name>
<feature type="transmembrane region" description="Helical" evidence="5">
    <location>
        <begin position="26"/>
        <end position="46"/>
    </location>
</feature>
<evidence type="ECO:0000256" key="5">
    <source>
        <dbReference type="SAM" id="Phobius"/>
    </source>
</evidence>
<keyword evidence="8" id="KW-1185">Reference proteome</keyword>
<keyword evidence="5" id="KW-0472">Membrane</keyword>
<dbReference type="Pfam" id="PF01370">
    <property type="entry name" value="Epimerase"/>
    <property type="match status" value="1"/>
</dbReference>
<evidence type="ECO:0000313" key="8">
    <source>
        <dbReference type="Proteomes" id="UP001614338"/>
    </source>
</evidence>
<evidence type="ECO:0000256" key="4">
    <source>
        <dbReference type="ARBA" id="ARBA00023239"/>
    </source>
</evidence>
<sequence>MINPILKIDLNYIHHATNPGNKFNGATIVVTGCAGFLGFYFTQYLVRYSTKLGIKKVIGLDNFILEKPEWLKTLKNAYPKIFYFHTFDISKDNIETVCGADKARFVIHGASIASPSFYRKYPLETIDANIWGLRHLLDFYCSSDYLEGFLFFSSSEVYGDPDAGSIPTQESYRGNVACTGPRACYDESKRFGETLCYVFASKHDMPVTVARPFNNYGPGMRLGDKRIPADFAQCVLEDRDLIMLSDGKPTRTFCYVSDAIVGYLLCLLYGKYDVFNIGIEEPEITMNQLANIYQKAGKEIFGYTGQILYKTSPDPEYMTDNPNRRCPTIKKAKEQLNYTPKILVQDGVHLYLNFLKQERLKKTL</sequence>
<dbReference type="EMBL" id="JBITWC010000036">
    <property type="protein sequence ID" value="MFI8751693.1"/>
    <property type="molecule type" value="Genomic_DNA"/>
</dbReference>
<dbReference type="Gene3D" id="3.40.50.720">
    <property type="entry name" value="NAD(P)-binding Rossmann-like Domain"/>
    <property type="match status" value="1"/>
</dbReference>
<comment type="cofactor">
    <cofactor evidence="1">
        <name>NAD(+)</name>
        <dbReference type="ChEBI" id="CHEBI:57540"/>
    </cofactor>
</comment>
<dbReference type="InterPro" id="IPR036291">
    <property type="entry name" value="NAD(P)-bd_dom_sf"/>
</dbReference>
<proteinExistence type="predicted"/>
<accession>A0ABW8BYJ2</accession>
<evidence type="ECO:0000259" key="6">
    <source>
        <dbReference type="Pfam" id="PF01370"/>
    </source>
</evidence>
<evidence type="ECO:0000313" key="7">
    <source>
        <dbReference type="EMBL" id="MFI8751693.1"/>
    </source>
</evidence>
<dbReference type="Proteomes" id="UP001614338">
    <property type="component" value="Unassembled WGS sequence"/>
</dbReference>
<dbReference type="RefSeq" id="WP_399846179.1">
    <property type="nucleotide sequence ID" value="NZ_JBITWC010000036.1"/>
</dbReference>
<protein>
    <submittedName>
        <fullName evidence="7">NAD-dependent epimerase/dehydratase family protein</fullName>
    </submittedName>
</protein>
<dbReference type="PANTHER" id="PTHR43078:SF6">
    <property type="entry name" value="UDP-GLUCURONIC ACID DECARBOXYLASE 1"/>
    <property type="match status" value="1"/>
</dbReference>
<evidence type="ECO:0000256" key="3">
    <source>
        <dbReference type="ARBA" id="ARBA00023027"/>
    </source>
</evidence>
<dbReference type="PROSITE" id="PS51257">
    <property type="entry name" value="PROKAR_LIPOPROTEIN"/>
    <property type="match status" value="1"/>
</dbReference>
<organism evidence="7 8">
    <name type="scientific">Vreelandella lionensis</name>
    <dbReference type="NCBI Taxonomy" id="1144478"/>
    <lineage>
        <taxon>Bacteria</taxon>
        <taxon>Pseudomonadati</taxon>
        <taxon>Pseudomonadota</taxon>
        <taxon>Gammaproteobacteria</taxon>
        <taxon>Oceanospirillales</taxon>
        <taxon>Halomonadaceae</taxon>
        <taxon>Vreelandella</taxon>
    </lineage>
</organism>
<keyword evidence="5" id="KW-0812">Transmembrane</keyword>
<keyword evidence="4" id="KW-0456">Lyase</keyword>
<dbReference type="SUPFAM" id="SSF51735">
    <property type="entry name" value="NAD(P)-binding Rossmann-fold domains"/>
    <property type="match status" value="1"/>
</dbReference>
<dbReference type="PANTHER" id="PTHR43078">
    <property type="entry name" value="UDP-GLUCURONIC ACID DECARBOXYLASE-RELATED"/>
    <property type="match status" value="1"/>
</dbReference>
<keyword evidence="2" id="KW-0210">Decarboxylase</keyword>
<reference evidence="7 8" key="1">
    <citation type="submission" date="2024-10" db="EMBL/GenBank/DDBJ databases">
        <title>The Natural Products Discovery Center: Release of the First 8490 Sequenced Strains for Exploring Actinobacteria Biosynthetic Diversity.</title>
        <authorList>
            <person name="Kalkreuter E."/>
            <person name="Kautsar S.A."/>
            <person name="Yang D."/>
            <person name="Bader C.D."/>
            <person name="Teijaro C.N."/>
            <person name="Fluegel L."/>
            <person name="Davis C.M."/>
            <person name="Simpson J.R."/>
            <person name="Lauterbach L."/>
            <person name="Steele A.D."/>
            <person name="Gui C."/>
            <person name="Meng S."/>
            <person name="Li G."/>
            <person name="Viehrig K."/>
            <person name="Ye F."/>
            <person name="Su P."/>
            <person name="Kiefer A.F."/>
            <person name="Nichols A."/>
            <person name="Cepeda A.J."/>
            <person name="Yan W."/>
            <person name="Fan B."/>
            <person name="Jiang Y."/>
            <person name="Adhikari A."/>
            <person name="Zheng C.-J."/>
            <person name="Schuster L."/>
            <person name="Cowan T.M."/>
            <person name="Smanski M.J."/>
            <person name="Chevrette M.G."/>
            <person name="De Carvalho L.P.S."/>
            <person name="Shen B."/>
        </authorList>
    </citation>
    <scope>NUCLEOTIDE SEQUENCE [LARGE SCALE GENOMIC DNA]</scope>
    <source>
        <strain evidence="7 8">NPDC077409</strain>
    </source>
</reference>
<keyword evidence="5" id="KW-1133">Transmembrane helix</keyword>
<evidence type="ECO:0000256" key="2">
    <source>
        <dbReference type="ARBA" id="ARBA00022793"/>
    </source>
</evidence>
<comment type="caution">
    <text evidence="7">The sequence shown here is derived from an EMBL/GenBank/DDBJ whole genome shotgun (WGS) entry which is preliminary data.</text>
</comment>
<keyword evidence="3" id="KW-0520">NAD</keyword>
<dbReference type="InterPro" id="IPR044516">
    <property type="entry name" value="UXS-like"/>
</dbReference>
<dbReference type="InterPro" id="IPR001509">
    <property type="entry name" value="Epimerase_deHydtase"/>
</dbReference>
<evidence type="ECO:0000256" key="1">
    <source>
        <dbReference type="ARBA" id="ARBA00001911"/>
    </source>
</evidence>
<gene>
    <name evidence="7" type="ORF">ACIGG6_17035</name>
</gene>
<feature type="domain" description="NAD-dependent epimerase/dehydratase" evidence="6">
    <location>
        <begin position="28"/>
        <end position="278"/>
    </location>
</feature>